<dbReference type="GO" id="GO:0016020">
    <property type="term" value="C:membrane"/>
    <property type="evidence" value="ECO:0007669"/>
    <property type="project" value="UniProtKB-SubCell"/>
</dbReference>
<keyword evidence="7" id="KW-0418">Kinase</keyword>
<dbReference type="Gene3D" id="1.10.510.10">
    <property type="entry name" value="Transferase(Phosphotransferase) domain 1"/>
    <property type="match status" value="1"/>
</dbReference>
<keyword evidence="7" id="KW-0808">Transferase</keyword>
<accession>A0A2U1M6Z9</accession>
<feature type="domain" description="Protein kinase" evidence="6">
    <location>
        <begin position="1"/>
        <end position="176"/>
    </location>
</feature>
<evidence type="ECO:0000256" key="4">
    <source>
        <dbReference type="ARBA" id="ARBA00023136"/>
    </source>
</evidence>
<evidence type="ECO:0000256" key="2">
    <source>
        <dbReference type="ARBA" id="ARBA00022729"/>
    </source>
</evidence>
<proteinExistence type="predicted"/>
<evidence type="ECO:0000256" key="1">
    <source>
        <dbReference type="ARBA" id="ARBA00004370"/>
    </source>
</evidence>
<dbReference type="EMBL" id="PKPP01006287">
    <property type="protein sequence ID" value="PWA57010.1"/>
    <property type="molecule type" value="Genomic_DNA"/>
</dbReference>
<dbReference type="PANTHER" id="PTHR45974">
    <property type="entry name" value="RECEPTOR-LIKE PROTEIN 55"/>
    <property type="match status" value="1"/>
</dbReference>
<sequence length="176" mass="19761">MDPYFVPLTPVFERFMPLVLNGDSLPRGPGLSSLKFEFSRLVLTVAVFQYNLQTCSSNEGQVTTFQTLHFPEFINLVQELVFFRLDNIGVLQTDADVAKSRDPLSFLMRLHVAINSVKGILYLHTEANPPIFHYDIKTCNILIDSKVADLGLSRLAPLLDDNGVGPMYPPLLDKHP</sequence>
<dbReference type="PROSITE" id="PS00108">
    <property type="entry name" value="PROTEIN_KINASE_ST"/>
    <property type="match status" value="1"/>
</dbReference>
<dbReference type="InterPro" id="IPR011009">
    <property type="entry name" value="Kinase-like_dom_sf"/>
</dbReference>
<dbReference type="Proteomes" id="UP000245207">
    <property type="component" value="Unassembled WGS sequence"/>
</dbReference>
<evidence type="ECO:0000313" key="8">
    <source>
        <dbReference type="Proteomes" id="UP000245207"/>
    </source>
</evidence>
<keyword evidence="8" id="KW-1185">Reference proteome</keyword>
<comment type="subcellular location">
    <subcellularLocation>
        <location evidence="1">Membrane</location>
    </subcellularLocation>
</comment>
<dbReference type="InterPro" id="IPR008271">
    <property type="entry name" value="Ser/Thr_kinase_AS"/>
</dbReference>
<dbReference type="AlphaFoldDB" id="A0A2U1M6Z9"/>
<reference evidence="7 8" key="1">
    <citation type="journal article" date="2018" name="Mol. Plant">
        <title>The genome of Artemisia annua provides insight into the evolution of Asteraceae family and artemisinin biosynthesis.</title>
        <authorList>
            <person name="Shen Q."/>
            <person name="Zhang L."/>
            <person name="Liao Z."/>
            <person name="Wang S."/>
            <person name="Yan T."/>
            <person name="Shi P."/>
            <person name="Liu M."/>
            <person name="Fu X."/>
            <person name="Pan Q."/>
            <person name="Wang Y."/>
            <person name="Lv Z."/>
            <person name="Lu X."/>
            <person name="Zhang F."/>
            <person name="Jiang W."/>
            <person name="Ma Y."/>
            <person name="Chen M."/>
            <person name="Hao X."/>
            <person name="Li L."/>
            <person name="Tang Y."/>
            <person name="Lv G."/>
            <person name="Zhou Y."/>
            <person name="Sun X."/>
            <person name="Brodelius P.E."/>
            <person name="Rose J.K.C."/>
            <person name="Tang K."/>
        </authorList>
    </citation>
    <scope>NUCLEOTIDE SEQUENCE [LARGE SCALE GENOMIC DNA]</scope>
    <source>
        <strain evidence="8">cv. Huhao1</strain>
        <tissue evidence="7">Leaf</tissue>
    </source>
</reference>
<name>A0A2U1M6Z9_ARTAN</name>
<dbReference type="PROSITE" id="PS50011">
    <property type="entry name" value="PROTEIN_KINASE_DOM"/>
    <property type="match status" value="1"/>
</dbReference>
<dbReference type="PANTHER" id="PTHR45974:SF134">
    <property type="entry name" value="OS01G0960400 PROTEIN"/>
    <property type="match status" value="1"/>
</dbReference>
<dbReference type="SUPFAM" id="SSF56112">
    <property type="entry name" value="Protein kinase-like (PK-like)"/>
    <property type="match status" value="1"/>
</dbReference>
<dbReference type="GO" id="GO:0005524">
    <property type="term" value="F:ATP binding"/>
    <property type="evidence" value="ECO:0007669"/>
    <property type="project" value="InterPro"/>
</dbReference>
<evidence type="ECO:0000313" key="7">
    <source>
        <dbReference type="EMBL" id="PWA57010.1"/>
    </source>
</evidence>
<keyword evidence="3" id="KW-0677">Repeat</keyword>
<evidence type="ECO:0000259" key="6">
    <source>
        <dbReference type="PROSITE" id="PS50011"/>
    </source>
</evidence>
<gene>
    <name evidence="7" type="ORF">CTI12_AA412460</name>
</gene>
<dbReference type="InterPro" id="IPR000719">
    <property type="entry name" value="Prot_kinase_dom"/>
</dbReference>
<evidence type="ECO:0000256" key="3">
    <source>
        <dbReference type="ARBA" id="ARBA00022737"/>
    </source>
</evidence>
<keyword evidence="4" id="KW-0472">Membrane</keyword>
<keyword evidence="2" id="KW-0732">Signal</keyword>
<comment type="caution">
    <text evidence="7">The sequence shown here is derived from an EMBL/GenBank/DDBJ whole genome shotgun (WGS) entry which is preliminary data.</text>
</comment>
<evidence type="ECO:0000256" key="5">
    <source>
        <dbReference type="ARBA" id="ARBA00023180"/>
    </source>
</evidence>
<organism evidence="7 8">
    <name type="scientific">Artemisia annua</name>
    <name type="common">Sweet wormwood</name>
    <dbReference type="NCBI Taxonomy" id="35608"/>
    <lineage>
        <taxon>Eukaryota</taxon>
        <taxon>Viridiplantae</taxon>
        <taxon>Streptophyta</taxon>
        <taxon>Embryophyta</taxon>
        <taxon>Tracheophyta</taxon>
        <taxon>Spermatophyta</taxon>
        <taxon>Magnoliopsida</taxon>
        <taxon>eudicotyledons</taxon>
        <taxon>Gunneridae</taxon>
        <taxon>Pentapetalae</taxon>
        <taxon>asterids</taxon>
        <taxon>campanulids</taxon>
        <taxon>Asterales</taxon>
        <taxon>Asteraceae</taxon>
        <taxon>Asteroideae</taxon>
        <taxon>Anthemideae</taxon>
        <taxon>Artemisiinae</taxon>
        <taxon>Artemisia</taxon>
    </lineage>
</organism>
<dbReference type="STRING" id="35608.A0A2U1M6Z9"/>
<keyword evidence="5" id="KW-0325">Glycoprotein</keyword>
<dbReference type="GO" id="GO:0004672">
    <property type="term" value="F:protein kinase activity"/>
    <property type="evidence" value="ECO:0007669"/>
    <property type="project" value="InterPro"/>
</dbReference>
<protein>
    <submittedName>
        <fullName evidence="7">Serine/threonine/dual specificity protein kinase, catalytic domain-containing protein</fullName>
    </submittedName>
</protein>